<sequence>MPDPLVQLEKLGARNPEDEDISRIGRQVVVPGVGPHGLRPLLTTLLGRPIHDRRLGYPDVPVLAADGAEALCHAGVVGWVMVENLSGRFSNLMM</sequence>
<reference evidence="1" key="1">
    <citation type="submission" date="2014-09" db="EMBL/GenBank/DDBJ databases">
        <authorList>
            <person name="Magalhaes I.L.F."/>
            <person name="Oliveira U."/>
            <person name="Santos F.R."/>
            <person name="Vidigal T.H.D.A."/>
            <person name="Brescovit A.D."/>
            <person name="Santos A.J."/>
        </authorList>
    </citation>
    <scope>NUCLEOTIDE SEQUENCE</scope>
    <source>
        <tissue evidence="1">Shoot tissue taken approximately 20 cm above the soil surface</tissue>
    </source>
</reference>
<protein>
    <submittedName>
        <fullName evidence="1">Uncharacterized protein</fullName>
    </submittedName>
</protein>
<organism evidence="1">
    <name type="scientific">Arundo donax</name>
    <name type="common">Giant reed</name>
    <name type="synonym">Donax arundinaceus</name>
    <dbReference type="NCBI Taxonomy" id="35708"/>
    <lineage>
        <taxon>Eukaryota</taxon>
        <taxon>Viridiplantae</taxon>
        <taxon>Streptophyta</taxon>
        <taxon>Embryophyta</taxon>
        <taxon>Tracheophyta</taxon>
        <taxon>Spermatophyta</taxon>
        <taxon>Magnoliopsida</taxon>
        <taxon>Liliopsida</taxon>
        <taxon>Poales</taxon>
        <taxon>Poaceae</taxon>
        <taxon>PACMAD clade</taxon>
        <taxon>Arundinoideae</taxon>
        <taxon>Arundineae</taxon>
        <taxon>Arundo</taxon>
    </lineage>
</organism>
<name>A0A0A9HIW2_ARUDO</name>
<proteinExistence type="predicted"/>
<dbReference type="EMBL" id="GBRH01161229">
    <property type="protein sequence ID" value="JAE36667.1"/>
    <property type="molecule type" value="Transcribed_RNA"/>
</dbReference>
<reference evidence="1" key="2">
    <citation type="journal article" date="2015" name="Data Brief">
        <title>Shoot transcriptome of the giant reed, Arundo donax.</title>
        <authorList>
            <person name="Barrero R.A."/>
            <person name="Guerrero F.D."/>
            <person name="Moolhuijzen P."/>
            <person name="Goolsby J.A."/>
            <person name="Tidwell J."/>
            <person name="Bellgard S.E."/>
            <person name="Bellgard M.I."/>
        </authorList>
    </citation>
    <scope>NUCLEOTIDE SEQUENCE</scope>
    <source>
        <tissue evidence="1">Shoot tissue taken approximately 20 cm above the soil surface</tissue>
    </source>
</reference>
<evidence type="ECO:0000313" key="1">
    <source>
        <dbReference type="EMBL" id="JAE36667.1"/>
    </source>
</evidence>
<accession>A0A0A9HIW2</accession>
<dbReference type="AlphaFoldDB" id="A0A0A9HIW2"/>